<feature type="region of interest" description="Disordered" evidence="1">
    <location>
        <begin position="1429"/>
        <end position="1665"/>
    </location>
</feature>
<feature type="region of interest" description="Disordered" evidence="1">
    <location>
        <begin position="1267"/>
        <end position="1306"/>
    </location>
</feature>
<dbReference type="STRING" id="6216.A0A158QC69"/>
<dbReference type="Proteomes" id="UP000274504">
    <property type="component" value="Unassembled WGS sequence"/>
</dbReference>
<feature type="compositionally biased region" description="Low complexity" evidence="1">
    <location>
        <begin position="1269"/>
        <end position="1299"/>
    </location>
</feature>
<feature type="compositionally biased region" description="Acidic residues" evidence="1">
    <location>
        <begin position="1909"/>
        <end position="1923"/>
    </location>
</feature>
<dbReference type="InterPro" id="IPR051835">
    <property type="entry name" value="RAC1-GEF"/>
</dbReference>
<dbReference type="OrthoDB" id="6589456at2759"/>
<feature type="compositionally biased region" description="Low complexity" evidence="1">
    <location>
        <begin position="1125"/>
        <end position="1139"/>
    </location>
</feature>
<sequence>MEGLPMSLAVTHLGLSVFQNLTKINTFSWAKIRKLSFRRKRFLIKLHSMDYDVIEFLFESRNDCKRFWKKCIEHHAFFRCPLQERSRQRRPKVVTKGSSFRYIGRTQKELIRFMRESNLRRPPFERPSTARRAHPTVLTGPNYAHARVGTMSMTLRSKSADHRRHQLLDSSQLRLHGGILGSSRSFLDQVGAGVNSVNQLKRAHSSFVPNAANIALSTGAMATSGYSTMGGSSSGGHIAGEEGDGESLEGSGTGTGTAERNREANHEQLMGPMVPPSGIIRTDFDGQPSPVATVPAAVVASSTSITQAVESSSNFPPPPKPSRMTTSSTTSNRRQNSEFGSYAGTLRRQASLAERRPAELFGRDRSAEDSSLRTKQMSTSAIHSFGNQPSTPVQVLMSRLLPSATIATTGTPNTVITTAQVRTPYTNDTSTGEVQFIIGSEKSLQPYTPYREEEMLQAEEKVEEPQLPPSMKLLGSTSSCHCKTTATQTAPESEEENNEIDCVEIGDMADMAEATDTPKSGKGGRKKTHHQHSNQSSSARIDSIFDGGTDSSATAAQIVGIDQWSSSGTESTTGVIIRSGVTAEWSNEQEEKKAPEQPVEHVPNCPRRTEKPNNVMRNRSLAILPTEREINQPANILPTDTLPSRTSQTRSNTQPFGLAYGFSRSIPAGVHLAGLGDPSESIMFPKLPEIPFIPTWARDRPEIPMPTEQFNYPEMPSFGFVPRQPVHSSHMLPPHTCNVPAGFYGEGVAPCLYMHPLNLQDMKMCQRPHRDRPNTVESSHQHHHHHHTSGHHHHHHHRGHHSKGGEGDHESMGTPHGPPGGASDICCHGQSRYPYAPYVEGSHANKRSHRKRDGEALKEMPPYEPPKRSKQRYKEAAESLRAVSSSNVDASRGLVGEEPPALPSRAHHSHRHLPPAMGTPQPPTLPPKPGEFKEEAQLCKIHSHAADIASTKRRQEEGKSSRSDDRKQPTADEPPEAPHRSRRRPVQSPALVGEDPQSLGISSPILGEERSRVNATRASPIMTSVTSTAAGKKTPTSKDYMEKIGSHKASIEALKRELRSVETASSAVTTVTSGSAMISNIAQSSRGGGAGAVLGGRTGAFSRSLLPESGSSAQLPYPPPSISPSDEAAARLADASGSASFGDLRSAILASTENTMGESSNQRKVLPKTPKENEVGLLTAPQDTTYLESESDSGPEQVGVDAVRRSMHESPASKHTTAPPPGMSSPREAPRPPSLPRSSSFSSTNSSESSSIVSYSRSQSLFSHGAAVSDESSLSQQSSSSDLSSDADHSFSSMSLSSDRYSHHRRPHHHYHTCHECVSRSQGHLQSYLTGGDSHRSLSRHTQRHSAYFQGEKAEGKRSKSSHSSRSGGRRPDSVLLKSLINDEIALETITRQQKLLKKELEKQKRLAAELEEAKRLTQKLLEEKTQIEKKIEESKKRGSEEETEDKSPLKEKRVDEEKNVKKEEPSVPSTSHHRERHHRSLSSGKRHHHHKKGHRHRRSSSGSDDERDSDEKSKKSTFEKREDKSKGRSSRQKHSHSRSRHRHHHKTSGSGEKDEQGKKSSKERAATKTEKEKEKTTSPEVQKSPAKQVSGEIKQVEQKAQSGLDGRVGIFQQLSEELPPPPPQSPPPPQHESKSLKAQKISAQEESSPREKNRGSLSTITSDEAGLARDIIKEVLKHTYSREEESLSSESLSTTQPTSSTSSMTPLQSSSFSSDLPISELSKRVRYFCDSFKIFLAFFFTCLEPVPEGRVAESYAASRPYRPELSTFLGSATKQREEKEDEDSDEGSDLDVEEIDSDSTSASEGSEDIEPFPLPPAPMSEPIASKESRQLSPSPPLPEETKHGREFHQVIEEIGGGAISETSLMECSVSLKPIIPMRLSQATVAEHPAQLEYRQDLEIEKEKVEGGNGEEGDEEQGEEQEISVETVISVPTTPSKKSRHRKKATKKKEKAAAAAEKKSFPTDEPIES</sequence>
<feature type="compositionally biased region" description="Pro residues" evidence="1">
    <location>
        <begin position="920"/>
        <end position="929"/>
    </location>
</feature>
<feature type="compositionally biased region" description="Polar residues" evidence="1">
    <location>
        <begin position="1152"/>
        <end position="1163"/>
    </location>
</feature>
<feature type="region of interest" description="Disordered" evidence="1">
    <location>
        <begin position="1152"/>
        <end position="1249"/>
    </location>
</feature>
<dbReference type="SMART" id="SM01195">
    <property type="entry name" value="FA"/>
    <property type="match status" value="1"/>
</dbReference>
<feature type="compositionally biased region" description="Basic and acidic residues" evidence="1">
    <location>
        <begin position="1202"/>
        <end position="1212"/>
    </location>
</feature>
<feature type="compositionally biased region" description="Polar residues" evidence="1">
    <location>
        <begin position="1013"/>
        <end position="1029"/>
    </location>
</feature>
<reference evidence="5" key="1">
    <citation type="submission" date="2016-04" db="UniProtKB">
        <authorList>
            <consortium name="WormBaseParasite"/>
        </authorList>
    </citation>
    <scope>IDENTIFICATION</scope>
</reference>
<dbReference type="FunFam" id="2.30.29.30:FF:000002">
    <property type="entry name" value="Band 4.1-like protein 5 isoform 1"/>
    <property type="match status" value="1"/>
</dbReference>
<dbReference type="PANTHER" id="PTHR45858:SF5">
    <property type="entry name" value="MOESIN_EZRIN_RADIXIN HOMOLOG 1"/>
    <property type="match status" value="1"/>
</dbReference>
<dbReference type="Pfam" id="PF09380">
    <property type="entry name" value="FERM_C"/>
    <property type="match status" value="1"/>
</dbReference>
<feature type="compositionally biased region" description="Basic residues" evidence="1">
    <location>
        <begin position="781"/>
        <end position="802"/>
    </location>
</feature>
<feature type="region of interest" description="Disordered" evidence="1">
    <location>
        <begin position="944"/>
        <end position="1038"/>
    </location>
</feature>
<evidence type="ECO:0000259" key="2">
    <source>
        <dbReference type="PROSITE" id="PS50057"/>
    </source>
</evidence>
<feature type="region of interest" description="Disordered" evidence="1">
    <location>
        <begin position="586"/>
        <end position="612"/>
    </location>
</feature>
<feature type="compositionally biased region" description="Basic and acidic residues" evidence="1">
    <location>
        <begin position="1894"/>
        <end position="1906"/>
    </location>
</feature>
<dbReference type="EMBL" id="UYSG01000169">
    <property type="protein sequence ID" value="VDL18512.1"/>
    <property type="molecule type" value="Genomic_DNA"/>
</dbReference>
<feature type="compositionally biased region" description="Basic and acidic residues" evidence="1">
    <location>
        <begin position="1840"/>
        <end position="1852"/>
    </location>
</feature>
<accession>A0A158QC69</accession>
<feature type="region of interest" description="Disordered" evidence="1">
    <location>
        <begin position="838"/>
        <end position="931"/>
    </location>
</feature>
<feature type="compositionally biased region" description="Polar residues" evidence="1">
    <location>
        <begin position="1579"/>
        <end position="1588"/>
    </location>
</feature>
<evidence type="ECO:0000256" key="1">
    <source>
        <dbReference type="SAM" id="MobiDB-lite"/>
    </source>
</evidence>
<feature type="compositionally biased region" description="Low complexity" evidence="1">
    <location>
        <begin position="1236"/>
        <end position="1249"/>
    </location>
</feature>
<evidence type="ECO:0000313" key="3">
    <source>
        <dbReference type="EMBL" id="VDL18512.1"/>
    </source>
</evidence>
<feature type="region of interest" description="Disordered" evidence="1">
    <location>
        <begin position="1767"/>
        <end position="1858"/>
    </location>
</feature>
<feature type="compositionally biased region" description="Basic and acidic residues" evidence="1">
    <location>
        <begin position="1510"/>
        <end position="1527"/>
    </location>
</feature>
<evidence type="ECO:0000313" key="4">
    <source>
        <dbReference type="Proteomes" id="UP000274504"/>
    </source>
</evidence>
<feature type="region of interest" description="Disordered" evidence="1">
    <location>
        <begin position="1104"/>
        <end position="1139"/>
    </location>
</feature>
<feature type="compositionally biased region" description="Low complexity" evidence="1">
    <location>
        <begin position="1689"/>
        <end position="1715"/>
    </location>
</feature>
<feature type="region of interest" description="Disordered" evidence="1">
    <location>
        <begin position="1894"/>
        <end position="1969"/>
    </location>
</feature>
<feature type="region of interest" description="Disordered" evidence="1">
    <location>
        <begin position="309"/>
        <end position="388"/>
    </location>
</feature>
<organism evidence="5">
    <name type="scientific">Hymenolepis diminuta</name>
    <name type="common">Rat tapeworm</name>
    <dbReference type="NCBI Taxonomy" id="6216"/>
    <lineage>
        <taxon>Eukaryota</taxon>
        <taxon>Metazoa</taxon>
        <taxon>Spiralia</taxon>
        <taxon>Lophotrochozoa</taxon>
        <taxon>Platyhelminthes</taxon>
        <taxon>Cestoda</taxon>
        <taxon>Eucestoda</taxon>
        <taxon>Cyclophyllidea</taxon>
        <taxon>Hymenolepididae</taxon>
        <taxon>Hymenolepis</taxon>
    </lineage>
</organism>
<feature type="compositionally biased region" description="Low complexity" evidence="1">
    <location>
        <begin position="322"/>
        <end position="331"/>
    </location>
</feature>
<proteinExistence type="predicted"/>
<dbReference type="SMART" id="SM01196">
    <property type="entry name" value="FERM_C"/>
    <property type="match status" value="1"/>
</dbReference>
<dbReference type="InterPro" id="IPR014847">
    <property type="entry name" value="FA"/>
</dbReference>
<feature type="compositionally biased region" description="Basic and acidic residues" evidence="1">
    <location>
        <begin position="1429"/>
        <end position="1466"/>
    </location>
</feature>
<feature type="compositionally biased region" description="Basic and acidic residues" evidence="1">
    <location>
        <begin position="589"/>
        <end position="599"/>
    </location>
</feature>
<feature type="compositionally biased region" description="Basic residues" evidence="1">
    <location>
        <begin position="1937"/>
        <end position="1950"/>
    </location>
</feature>
<dbReference type="Gene3D" id="2.30.29.30">
    <property type="entry name" value="Pleckstrin-homology domain (PH domain)/Phosphotyrosine-binding domain (PTB)"/>
    <property type="match status" value="1"/>
</dbReference>
<feature type="region of interest" description="Disordered" evidence="1">
    <location>
        <begin position="230"/>
        <end position="259"/>
    </location>
</feature>
<dbReference type="InterPro" id="IPR011993">
    <property type="entry name" value="PH-like_dom_sf"/>
</dbReference>
<feature type="compositionally biased region" description="Basic and acidic residues" evidence="1">
    <location>
        <begin position="353"/>
        <end position="372"/>
    </location>
</feature>
<dbReference type="WBParaSite" id="HDID_0000105001-mRNA-1">
    <property type="protein sequence ID" value="HDID_0000105001-mRNA-1"/>
    <property type="gene ID" value="HDID_0000105001"/>
</dbReference>
<dbReference type="Pfam" id="PF08736">
    <property type="entry name" value="FA"/>
    <property type="match status" value="1"/>
</dbReference>
<feature type="compositionally biased region" description="Basic and acidic residues" evidence="1">
    <location>
        <begin position="953"/>
        <end position="970"/>
    </location>
</feature>
<feature type="compositionally biased region" description="Pro residues" evidence="1">
    <location>
        <begin position="1619"/>
        <end position="1631"/>
    </location>
</feature>
<feature type="compositionally biased region" description="Acidic residues" evidence="1">
    <location>
        <begin position="1780"/>
        <end position="1798"/>
    </location>
</feature>
<feature type="compositionally biased region" description="Basic and acidic residues" evidence="1">
    <location>
        <begin position="1552"/>
        <end position="1578"/>
    </location>
</feature>
<feature type="region of interest" description="Disordered" evidence="1">
    <location>
        <begin position="1681"/>
        <end position="1717"/>
    </location>
</feature>
<dbReference type="SUPFAM" id="SSF50729">
    <property type="entry name" value="PH domain-like"/>
    <property type="match status" value="1"/>
</dbReference>
<name>A0A158QC69_HYMDI</name>
<dbReference type="InterPro" id="IPR018980">
    <property type="entry name" value="FERM_PH-like_C"/>
</dbReference>
<feature type="region of interest" description="Disordered" evidence="1">
    <location>
        <begin position="768"/>
        <end position="826"/>
    </location>
</feature>
<feature type="compositionally biased region" description="Polar residues" evidence="1">
    <location>
        <begin position="373"/>
        <end position="388"/>
    </location>
</feature>
<feature type="compositionally biased region" description="Basic residues" evidence="1">
    <location>
        <begin position="522"/>
        <end position="532"/>
    </location>
</feature>
<gene>
    <name evidence="3" type="ORF">HDID_LOCUS1051</name>
</gene>
<dbReference type="PROSITE" id="PS50057">
    <property type="entry name" value="FERM_3"/>
    <property type="match status" value="1"/>
</dbReference>
<dbReference type="InterPro" id="IPR000299">
    <property type="entry name" value="FERM_domain"/>
</dbReference>
<evidence type="ECO:0000313" key="5">
    <source>
        <dbReference type="WBParaSite" id="HDID_0000105001-mRNA-1"/>
    </source>
</evidence>
<feature type="region of interest" description="Disordered" evidence="1">
    <location>
        <begin position="513"/>
        <end position="548"/>
    </location>
</feature>
<feature type="domain" description="FERM" evidence="2">
    <location>
        <begin position="1"/>
        <end position="82"/>
    </location>
</feature>
<dbReference type="PANTHER" id="PTHR45858">
    <property type="entry name" value="FERM DOMAIN CONTAINING PROTEIN"/>
    <property type="match status" value="1"/>
</dbReference>
<feature type="compositionally biased region" description="Polar residues" evidence="1">
    <location>
        <begin position="1181"/>
        <end position="1194"/>
    </location>
</feature>
<protein>
    <submittedName>
        <fullName evidence="5">FERM domain-containing protein</fullName>
    </submittedName>
</protein>
<feature type="compositionally biased region" description="Basic residues" evidence="1">
    <location>
        <begin position="1528"/>
        <end position="1548"/>
    </location>
</feature>
<feature type="region of interest" description="Disordered" evidence="1">
    <location>
        <begin position="1328"/>
        <end position="1375"/>
    </location>
</feature>
<feature type="compositionally biased region" description="Basic residues" evidence="1">
    <location>
        <begin position="1472"/>
        <end position="1500"/>
    </location>
</feature>
<dbReference type="GO" id="GO:0005085">
    <property type="term" value="F:guanyl-nucleotide exchange factor activity"/>
    <property type="evidence" value="ECO:0007669"/>
    <property type="project" value="TreeGrafter"/>
</dbReference>
<reference evidence="3 4" key="2">
    <citation type="submission" date="2018-11" db="EMBL/GenBank/DDBJ databases">
        <authorList>
            <consortium name="Pathogen Informatics"/>
        </authorList>
    </citation>
    <scope>NUCLEOTIDE SEQUENCE [LARGE SCALE GENOMIC DNA]</scope>
</reference>